<proteinExistence type="predicted"/>
<dbReference type="RefSeq" id="WP_203324672.1">
    <property type="nucleotide sequence ID" value="NZ_CP069213.1"/>
</dbReference>
<evidence type="ECO:0000313" key="2">
    <source>
        <dbReference type="Proteomes" id="UP000596252"/>
    </source>
</evidence>
<gene>
    <name evidence="1" type="ORF">JQC75_14040</name>
</gene>
<accession>A0ABX7G0X2</accession>
<dbReference type="Proteomes" id="UP000596252">
    <property type="component" value="Chromosome"/>
</dbReference>
<reference evidence="1 2" key="1">
    <citation type="journal article" date="2012" name="Antonie Van Leeuwenhoek">
        <title>Shewanella litorisediminis sp. nov., a gammaproteobacterium isolated from a tidal flat sediment.</title>
        <authorList>
            <person name="Lee M.H."/>
            <person name="Yoon J.H."/>
        </authorList>
    </citation>
    <scope>NUCLEOTIDE SEQUENCE [LARGE SCALE GENOMIC DNA]</scope>
    <source>
        <strain evidence="1 2">SMK1-12</strain>
    </source>
</reference>
<dbReference type="EMBL" id="CP069213">
    <property type="protein sequence ID" value="QRH00975.1"/>
    <property type="molecule type" value="Genomic_DNA"/>
</dbReference>
<organism evidence="1 2">
    <name type="scientific">Shewanella litorisediminis</name>
    <dbReference type="NCBI Taxonomy" id="1173586"/>
    <lineage>
        <taxon>Bacteria</taxon>
        <taxon>Pseudomonadati</taxon>
        <taxon>Pseudomonadota</taxon>
        <taxon>Gammaproteobacteria</taxon>
        <taxon>Alteromonadales</taxon>
        <taxon>Shewanellaceae</taxon>
        <taxon>Shewanella</taxon>
    </lineage>
</organism>
<protein>
    <submittedName>
        <fullName evidence="1">Uncharacterized protein</fullName>
    </submittedName>
</protein>
<evidence type="ECO:0000313" key="1">
    <source>
        <dbReference type="EMBL" id="QRH00975.1"/>
    </source>
</evidence>
<name>A0ABX7G0X2_9GAMM</name>
<sequence>MKVHKTSIDSPTGQQTIMHQRWRAFTEAVVKLPEPVVGKVHGREHGLPRLRRSGSNTA</sequence>
<keyword evidence="2" id="KW-1185">Reference proteome</keyword>